<dbReference type="InterPro" id="IPR021730">
    <property type="entry name" value="YdbH"/>
</dbReference>
<evidence type="ECO:0000313" key="1">
    <source>
        <dbReference type="EMBL" id="PNF76116.1"/>
    </source>
</evidence>
<dbReference type="Proteomes" id="UP000235881">
    <property type="component" value="Unassembled WGS sequence"/>
</dbReference>
<accession>A0A8E2QER7</accession>
<protein>
    <submittedName>
        <fullName evidence="1">Dicarboxylate transport</fullName>
    </submittedName>
</protein>
<comment type="caution">
    <text evidence="1">The sequence shown here is derived from an EMBL/GenBank/DDBJ whole genome shotgun (WGS) entry which is preliminary data.</text>
</comment>
<keyword evidence="2" id="KW-1185">Reference proteome</keyword>
<evidence type="ECO:0000313" key="2">
    <source>
        <dbReference type="Proteomes" id="UP000235881"/>
    </source>
</evidence>
<dbReference type="RefSeq" id="WP_102828776.1">
    <property type="nucleotide sequence ID" value="NZ_CP065721.1"/>
</dbReference>
<dbReference type="AlphaFoldDB" id="A0A8E2QER7"/>
<dbReference type="Pfam" id="PF11739">
    <property type="entry name" value="YdbH-like"/>
    <property type="match status" value="1"/>
</dbReference>
<dbReference type="EMBL" id="POUK01000004">
    <property type="protein sequence ID" value="PNF76116.1"/>
    <property type="molecule type" value="Genomic_DNA"/>
</dbReference>
<gene>
    <name evidence="1" type="ORF">CXK95_11900</name>
</gene>
<name>A0A8E2QER7_9GAMM</name>
<sequence>MSTRRKRWLWLSLGLLLLVGAAFIYAQYRWQQLARAQGIETLHWQGLALARDGLSLQHLSYTQQTSGGGRLTLRAEGVSLRLTDLLRGQPPQALEIAQLELDWQAPASTSPATADTAPSAALLRRWAAWLPRTLTINDLQLRLPCASGTCQEQARLRLQHAGAELLPLNGELTLSRGDHRATLLIEATAEGAAIRAQGRLLLDDQPRLSLDSQATHDDTQQHWRGSLALSGLPEAPWVLEWLGTWLEYDPATLGELPSDMRLGAGWALSRPATAALADWRQLSGELQLSTDLPLFWPLLDLGELRGRLDLGARASAGLWLPTSLTADLQMRPGARLLQTLPETLRPDLLRLAITPAGNAPPGAPLTLQLRLEGEGASPATLQAQLQVETGAAEPGIVVENARLQLRSPHLAQAPFDLRNLQADLRLHGRIAAAHSELSLAANSRLRIERLAAGTLLAQQLDAELDGLQLQFGATADTTPQLRLYGPASLRLARLQQPQLVAQGWQWNGRLDLDANHLHASGALGNAAGLALDIELEQAWNGALQIDGKLPEVFLRAGNPLAGTLADWPTLLQLDSGRLQADGRLTVPAGKAPLAASLALRGNGLAGIYDRTELSGLDLRLALSLARQQLRLELPELQLQRANPGFEFGPLRLRGDYQADLAQPAQGRLSWQLAETRLFDGRLWLQPGNLDLAGQPQPLQARLEGLQLPALLAAYPTEGLSGSGILDGSLQLRYLSAGLVIDDGELAARAPGGLLRFRSPKIDALGQANPAMKIVADALHDFHYDLLASDVRYDANGKLDLGLRLHGRNPGLEGGRPINFSINLEEDIPALLTSLQLSDRVSETIQRRVRERLQ</sequence>
<proteinExistence type="predicted"/>
<reference evidence="1 2" key="1">
    <citation type="submission" date="2018-01" db="EMBL/GenBank/DDBJ databases">
        <title>Denitrification phenotypes of diverse strains of Pseudomonas stutzeri.</title>
        <authorList>
            <person name="Milligan D.A."/>
            <person name="Bergaust L."/>
            <person name="Bakken L.R."/>
            <person name="Frostegard A."/>
        </authorList>
    </citation>
    <scope>NUCLEOTIDE SEQUENCE [LARGE SCALE GENOMIC DNA]</scope>
    <source>
        <strain evidence="1 2">DSM 50238</strain>
    </source>
</reference>
<organism evidence="1 2">
    <name type="scientific">Stutzerimonas degradans</name>
    <dbReference type="NCBI Taxonomy" id="2968968"/>
    <lineage>
        <taxon>Bacteria</taxon>
        <taxon>Pseudomonadati</taxon>
        <taxon>Pseudomonadota</taxon>
        <taxon>Gammaproteobacteria</taxon>
        <taxon>Pseudomonadales</taxon>
        <taxon>Pseudomonadaceae</taxon>
        <taxon>Stutzerimonas</taxon>
    </lineage>
</organism>